<accession>A0A5P8PIW3</accession>
<sequence length="95" mass="10887">MTFKRDLSDLRVELVTLQKRKNELTEKVLNVVTAAAVKAIEDMPEDGDEDEVIEDQIRDVLYDSDVNEYLGGDVLVYHNGVEVVVEFEEWESSHC</sequence>
<keyword evidence="2" id="KW-1185">Reference proteome</keyword>
<reference evidence="2" key="1">
    <citation type="submission" date="2019-06" db="EMBL/GenBank/DDBJ databases">
        <title>Complete genome sequence of Stenotrophomonas phage Mendera.</title>
        <authorList>
            <person name="Garza K."/>
            <person name="Newkirk H."/>
            <person name="Moreland R."/>
            <person name="Liu M."/>
            <person name="Ramsey J."/>
            <person name="Gonzalez C.F."/>
            <person name="Leavitt J."/>
        </authorList>
    </citation>
    <scope>NUCLEOTIDE SEQUENCE [LARGE SCALE GENOMIC DNA]</scope>
</reference>
<dbReference type="Proteomes" id="UP000326601">
    <property type="component" value="Segment"/>
</dbReference>
<dbReference type="EMBL" id="MN098328">
    <property type="protein sequence ID" value="QFR56671.1"/>
    <property type="molecule type" value="Genomic_DNA"/>
</dbReference>
<evidence type="ECO:0000313" key="1">
    <source>
        <dbReference type="EMBL" id="QFR56671.1"/>
    </source>
</evidence>
<evidence type="ECO:0000313" key="2">
    <source>
        <dbReference type="Proteomes" id="UP000326601"/>
    </source>
</evidence>
<proteinExistence type="predicted"/>
<protein>
    <submittedName>
        <fullName evidence="1">Uncharacterized protein</fullName>
    </submittedName>
</protein>
<gene>
    <name evidence="1" type="ORF">CPT_Mendera_125</name>
</gene>
<name>A0A5P8PIW3_9CAUD</name>
<organism evidence="1 2">
    <name type="scientific">Stenotrophomonas phage Mendera</name>
    <dbReference type="NCBI Taxonomy" id="2650877"/>
    <lineage>
        <taxon>Viruses</taxon>
        <taxon>Duplodnaviria</taxon>
        <taxon>Heunggongvirae</taxon>
        <taxon>Uroviricota</taxon>
        <taxon>Caudoviricetes</taxon>
        <taxon>Menderavirus</taxon>
        <taxon>Menderavirus mendera</taxon>
    </lineage>
</organism>